<gene>
    <name evidence="1" type="ORF">Sano_40</name>
</gene>
<protein>
    <submittedName>
        <fullName evidence="1">I-spanin</fullName>
    </submittedName>
</protein>
<dbReference type="OrthoDB" id="41153at10239"/>
<evidence type="ECO:0000313" key="2">
    <source>
        <dbReference type="Proteomes" id="UP000018621"/>
    </source>
</evidence>
<name>V5Q9G2_9CAUD</name>
<organism evidence="1 2">
    <name type="scientific">Xylella phage Sano</name>
    <dbReference type="NCBI Taxonomy" id="1415148"/>
    <lineage>
        <taxon>Viruses</taxon>
        <taxon>Duplodnaviria</taxon>
        <taxon>Heunggongvirae</taxon>
        <taxon>Uroviricota</taxon>
        <taxon>Caudoviricetes</taxon>
        <taxon>Casjensviridae</taxon>
        <taxon>Sanovirus</taxon>
        <taxon>Sanovirus sano</taxon>
        <taxon>Xylella virus Sano</taxon>
    </lineage>
</organism>
<reference evidence="1 2" key="1">
    <citation type="journal article" date="2014" name="J. Bacteriol.">
        <title>Characterization of novel virulent broad-host-range phages of Xylella fastidiosa and Xanthomonas.</title>
        <authorList>
            <person name="Ahern S.J."/>
            <person name="Das M."/>
            <person name="Bhowmick T.S."/>
            <person name="Young R."/>
            <person name="Gonzalez C.F."/>
        </authorList>
    </citation>
    <scope>NUCLEOTIDE SEQUENCE [LARGE SCALE GENOMIC DNA]</scope>
</reference>
<dbReference type="Proteomes" id="UP000018621">
    <property type="component" value="Segment"/>
</dbReference>
<dbReference type="EMBL" id="KF626665">
    <property type="protein sequence ID" value="AHB12060.1"/>
    <property type="molecule type" value="Genomic_DNA"/>
</dbReference>
<accession>V5Q9G2</accession>
<evidence type="ECO:0000313" key="1">
    <source>
        <dbReference type="EMBL" id="AHB12060.1"/>
    </source>
</evidence>
<proteinExistence type="predicted"/>
<sequence length="124" mass="13605">MSWLLNTRLGQGLILAVVILLCWWGFASHYEQKGRDACKAEGNTQYIKTEAKGRDVAQQADKEAAAVEQQAGQTKVETVETIRTVYRDRIVTKPVSPGSCVHPVDPAVQAELLARWKDANGGVP</sequence>
<keyword evidence="2" id="KW-1185">Reference proteome</keyword>